<accession>A0ABS9CT93</accession>
<organism evidence="1 2">
    <name type="scientific">Octadecabacter dasysiphoniae</name>
    <dbReference type="NCBI Taxonomy" id="2909341"/>
    <lineage>
        <taxon>Bacteria</taxon>
        <taxon>Pseudomonadati</taxon>
        <taxon>Pseudomonadota</taxon>
        <taxon>Alphaproteobacteria</taxon>
        <taxon>Rhodobacterales</taxon>
        <taxon>Roseobacteraceae</taxon>
        <taxon>Octadecabacter</taxon>
    </lineage>
</organism>
<evidence type="ECO:0000313" key="2">
    <source>
        <dbReference type="Proteomes" id="UP001200557"/>
    </source>
</evidence>
<proteinExistence type="predicted"/>
<comment type="caution">
    <text evidence="1">The sequence shown here is derived from an EMBL/GenBank/DDBJ whole genome shotgun (WGS) entry which is preliminary data.</text>
</comment>
<keyword evidence="2" id="KW-1185">Reference proteome</keyword>
<sequence length="195" mass="20692">MKVMQSLFGAGGTGDPVDAALATAEVAEHAGPWHQITVMAVGGLTAIGFDRASDTLLVTSANGQSVIAGTTGDILYRNRDDDGLDVSALKGTRLDHPADERFDMAGLYGGGLRTVTDDGWSVEALRGASILHPLNASIHFLDPKWESYAKDPTFYMLDRGSEEIRALGFSWTGRTLAVATSSTLSLWARPAPLTL</sequence>
<reference evidence="1 2" key="1">
    <citation type="submission" date="2022-01" db="EMBL/GenBank/DDBJ databases">
        <title>Octadecabacter sp. nov., isolated from a marine alga.</title>
        <authorList>
            <person name="Jin M.S."/>
            <person name="Kim H.M."/>
            <person name="Han D.M."/>
            <person name="Jung J.J."/>
            <person name="Jeon C.O."/>
        </authorList>
    </citation>
    <scope>NUCLEOTIDE SEQUENCE [LARGE SCALE GENOMIC DNA]</scope>
    <source>
        <strain evidence="1 2">G9-8</strain>
    </source>
</reference>
<dbReference type="Proteomes" id="UP001200557">
    <property type="component" value="Unassembled WGS sequence"/>
</dbReference>
<protein>
    <submittedName>
        <fullName evidence="1">Uncharacterized protein</fullName>
    </submittedName>
</protein>
<dbReference type="EMBL" id="JAKGAQ010000001">
    <property type="protein sequence ID" value="MCF2869992.1"/>
    <property type="molecule type" value="Genomic_DNA"/>
</dbReference>
<evidence type="ECO:0000313" key="1">
    <source>
        <dbReference type="EMBL" id="MCF2869992.1"/>
    </source>
</evidence>
<gene>
    <name evidence="1" type="ORF">L0664_02835</name>
</gene>
<dbReference type="RefSeq" id="WP_235224112.1">
    <property type="nucleotide sequence ID" value="NZ_JAKGAQ010000001.1"/>
</dbReference>
<name>A0ABS9CT93_9RHOB</name>